<dbReference type="GO" id="GO:0003677">
    <property type="term" value="F:DNA binding"/>
    <property type="evidence" value="ECO:0007669"/>
    <property type="project" value="UniProtKB-UniRule"/>
</dbReference>
<protein>
    <recommendedName>
        <fullName evidence="6">Mutator family transposase</fullName>
    </recommendedName>
</protein>
<sequence>MLLNQVLDEYRDKAPKAMEILEEGFEDATAVLELPEPYRRKRRTINMLERLNEEIRRRERVIRIFPSRESGIRLIGALLIEQDEKWASGGKYLDMTEYFEWQKEISKKRRVRLSQ</sequence>
<comment type="caution">
    <text evidence="7">The sequence shown here is derived from an EMBL/GenBank/DDBJ whole genome shotgun (WGS) entry which is preliminary data.</text>
</comment>
<dbReference type="AlphaFoldDB" id="U5CW08"/>
<reference evidence="7 8" key="1">
    <citation type="journal article" date="2013" name="Genome Announc.">
        <title>Draft Genome Sequence of an Anaerobic and Extremophilic Bacterium, Caldanaerobacter yonseiensis, Isolated from a Geothermal Hot Stream.</title>
        <authorList>
            <person name="Lee S.J."/>
            <person name="Lee Y.J."/>
            <person name="Park G.S."/>
            <person name="Kim B.C."/>
            <person name="Lee S.J."/>
            <person name="Shin J.H."/>
            <person name="Lee D.W."/>
        </authorList>
    </citation>
    <scope>NUCLEOTIDE SEQUENCE [LARGE SCALE GENOMIC DNA]</scope>
    <source>
        <strain evidence="7 8">KB-1</strain>
    </source>
</reference>
<evidence type="ECO:0000256" key="5">
    <source>
        <dbReference type="ARBA" id="ARBA00023172"/>
    </source>
</evidence>
<keyword evidence="4 6" id="KW-0238">DNA-binding</keyword>
<evidence type="ECO:0000256" key="2">
    <source>
        <dbReference type="ARBA" id="ARBA00010961"/>
    </source>
</evidence>
<evidence type="ECO:0000256" key="3">
    <source>
        <dbReference type="ARBA" id="ARBA00022578"/>
    </source>
</evidence>
<dbReference type="GO" id="GO:0004803">
    <property type="term" value="F:transposase activity"/>
    <property type="evidence" value="ECO:0007669"/>
    <property type="project" value="UniProtKB-UniRule"/>
</dbReference>
<proteinExistence type="inferred from homology"/>
<dbReference type="EMBL" id="AXDC01000013">
    <property type="protein sequence ID" value="ERM92247.1"/>
    <property type="molecule type" value="Genomic_DNA"/>
</dbReference>
<accession>U5CW08</accession>
<keyword evidence="5 6" id="KW-0233">DNA recombination</keyword>
<evidence type="ECO:0000256" key="4">
    <source>
        <dbReference type="ARBA" id="ARBA00023125"/>
    </source>
</evidence>
<evidence type="ECO:0000313" key="7">
    <source>
        <dbReference type="EMBL" id="ERM92247.1"/>
    </source>
</evidence>
<comment type="function">
    <text evidence="1 6">Required for the transposition of the insertion element.</text>
</comment>
<name>U5CW08_CALSX</name>
<dbReference type="PANTHER" id="PTHR33217">
    <property type="entry name" value="TRANSPOSASE FOR INSERTION SEQUENCE ELEMENT IS1081"/>
    <property type="match status" value="1"/>
</dbReference>
<dbReference type="InterPro" id="IPR001207">
    <property type="entry name" value="Transposase_mutator"/>
</dbReference>
<keyword evidence="6" id="KW-0814">Transposable element</keyword>
<dbReference type="Proteomes" id="UP000016856">
    <property type="component" value="Unassembled WGS sequence"/>
</dbReference>
<comment type="similarity">
    <text evidence="2 6">Belongs to the transposase mutator family.</text>
</comment>
<dbReference type="PANTHER" id="PTHR33217:SF7">
    <property type="entry name" value="TRANSPOSASE FOR INSERTION SEQUENCE ELEMENT IS1081"/>
    <property type="match status" value="1"/>
</dbReference>
<dbReference type="GO" id="GO:0006313">
    <property type="term" value="P:DNA transposition"/>
    <property type="evidence" value="ECO:0007669"/>
    <property type="project" value="UniProtKB-UniRule"/>
</dbReference>
<evidence type="ECO:0000313" key="8">
    <source>
        <dbReference type="Proteomes" id="UP000016856"/>
    </source>
</evidence>
<dbReference type="Pfam" id="PF00872">
    <property type="entry name" value="Transposase_mut"/>
    <property type="match status" value="1"/>
</dbReference>
<gene>
    <name evidence="7" type="ORF">O163_06015</name>
</gene>
<organism evidence="7 8">
    <name type="scientific">Caldanaerobacter subterraneus subsp. yonseiensis KB-1</name>
    <dbReference type="NCBI Taxonomy" id="1388761"/>
    <lineage>
        <taxon>Bacteria</taxon>
        <taxon>Bacillati</taxon>
        <taxon>Bacillota</taxon>
        <taxon>Clostridia</taxon>
        <taxon>Thermoanaerobacterales</taxon>
        <taxon>Thermoanaerobacteraceae</taxon>
        <taxon>Caldanaerobacter</taxon>
    </lineage>
</organism>
<keyword evidence="3 6" id="KW-0815">Transposition</keyword>
<dbReference type="PATRIC" id="fig|1388761.3.peg.1208"/>
<evidence type="ECO:0000256" key="6">
    <source>
        <dbReference type="RuleBase" id="RU365089"/>
    </source>
</evidence>
<evidence type="ECO:0000256" key="1">
    <source>
        <dbReference type="ARBA" id="ARBA00002190"/>
    </source>
</evidence>